<evidence type="ECO:0000256" key="5">
    <source>
        <dbReference type="ARBA" id="ARBA00022777"/>
    </source>
</evidence>
<organism evidence="8 9">
    <name type="scientific">Prescottella agglutinans</name>
    <dbReference type="NCBI Taxonomy" id="1644129"/>
    <lineage>
        <taxon>Bacteria</taxon>
        <taxon>Bacillati</taxon>
        <taxon>Actinomycetota</taxon>
        <taxon>Actinomycetes</taxon>
        <taxon>Mycobacteriales</taxon>
        <taxon>Nocardiaceae</taxon>
        <taxon>Prescottella</taxon>
    </lineage>
</organism>
<dbReference type="InterPro" id="IPR035965">
    <property type="entry name" value="PAS-like_dom_sf"/>
</dbReference>
<comment type="catalytic activity">
    <reaction evidence="1">
        <text>ATP + protein L-histidine = ADP + protein N-phospho-L-histidine.</text>
        <dbReference type="EC" id="2.7.13.3"/>
    </reaction>
</comment>
<evidence type="ECO:0000256" key="3">
    <source>
        <dbReference type="ARBA" id="ARBA00022553"/>
    </source>
</evidence>
<dbReference type="InterPro" id="IPR052162">
    <property type="entry name" value="Sensor_kinase/Photoreceptor"/>
</dbReference>
<evidence type="ECO:0000259" key="7">
    <source>
        <dbReference type="PROSITE" id="PS50921"/>
    </source>
</evidence>
<comment type="caution">
    <text evidence="8">The sequence shown here is derived from an EMBL/GenBank/DDBJ whole genome shotgun (WGS) entry which is preliminary data.</text>
</comment>
<keyword evidence="9" id="KW-1185">Reference proteome</keyword>
<dbReference type="GO" id="GO:0003723">
    <property type="term" value="F:RNA binding"/>
    <property type="evidence" value="ECO:0007669"/>
    <property type="project" value="InterPro"/>
</dbReference>
<dbReference type="InterPro" id="IPR011006">
    <property type="entry name" value="CheY-like_superfamily"/>
</dbReference>
<dbReference type="Gene3D" id="1.10.10.10">
    <property type="entry name" value="Winged helix-like DNA-binding domain superfamily/Winged helix DNA-binding domain"/>
    <property type="match status" value="1"/>
</dbReference>
<dbReference type="PROSITE" id="PS50112">
    <property type="entry name" value="PAS"/>
    <property type="match status" value="1"/>
</dbReference>
<dbReference type="PANTHER" id="PTHR43304">
    <property type="entry name" value="PHYTOCHROME-LIKE PROTEIN CPH1"/>
    <property type="match status" value="1"/>
</dbReference>
<dbReference type="GO" id="GO:0004673">
    <property type="term" value="F:protein histidine kinase activity"/>
    <property type="evidence" value="ECO:0007669"/>
    <property type="project" value="UniProtKB-EC"/>
</dbReference>
<evidence type="ECO:0000256" key="1">
    <source>
        <dbReference type="ARBA" id="ARBA00000085"/>
    </source>
</evidence>
<dbReference type="Pfam" id="PF03861">
    <property type="entry name" value="ANTAR"/>
    <property type="match status" value="1"/>
</dbReference>
<keyword evidence="4" id="KW-0808">Transferase</keyword>
<dbReference type="AlphaFoldDB" id="A0A438BCW6"/>
<dbReference type="Pfam" id="PF08447">
    <property type="entry name" value="PAS_3"/>
    <property type="match status" value="1"/>
</dbReference>
<keyword evidence="5" id="KW-0418">Kinase</keyword>
<dbReference type="Proteomes" id="UP000286208">
    <property type="component" value="Unassembled WGS sequence"/>
</dbReference>
<sequence length="214" mass="23697">MAASGDADEVILSGRLQRVGSFRFLLDGHRWEWSDAVARMHGYEPGEVTPTTELLLEHKHPEDRDGVADTLQRVLTDGEPFSSRHRIIDTKGKIHFVVVVGDRLTDEDGKSVGTTGFYVDVTGDRNADLQTSIDETLPEMVEARAAIEQAKGALMLAYGIGADHAFEVLKWCSQESNVKLRTIAEHLVTSLPDAIDLPVKLRDRLDHLLLTTGR</sequence>
<dbReference type="NCBIfam" id="TIGR00229">
    <property type="entry name" value="sensory_box"/>
    <property type="match status" value="1"/>
</dbReference>
<dbReference type="InterPro" id="IPR036388">
    <property type="entry name" value="WH-like_DNA-bd_sf"/>
</dbReference>
<dbReference type="SUPFAM" id="SSF52172">
    <property type="entry name" value="CheY-like"/>
    <property type="match status" value="1"/>
</dbReference>
<protein>
    <recommendedName>
        <fullName evidence="2">histidine kinase</fullName>
        <ecNumber evidence="2">2.7.13.3</ecNumber>
    </recommendedName>
</protein>
<evidence type="ECO:0000313" key="8">
    <source>
        <dbReference type="EMBL" id="RVW08808.1"/>
    </source>
</evidence>
<dbReference type="RefSeq" id="WP_127916868.1">
    <property type="nucleotide sequence ID" value="NZ_RKLP01000007.1"/>
</dbReference>
<evidence type="ECO:0000256" key="4">
    <source>
        <dbReference type="ARBA" id="ARBA00022679"/>
    </source>
</evidence>
<dbReference type="InterPro" id="IPR013655">
    <property type="entry name" value="PAS_fold_3"/>
</dbReference>
<dbReference type="EC" id="2.7.13.3" evidence="2"/>
<dbReference type="InterPro" id="IPR005561">
    <property type="entry name" value="ANTAR"/>
</dbReference>
<accession>A0A438BCW6</accession>
<evidence type="ECO:0000256" key="2">
    <source>
        <dbReference type="ARBA" id="ARBA00012438"/>
    </source>
</evidence>
<dbReference type="CDD" id="cd00130">
    <property type="entry name" value="PAS"/>
    <property type="match status" value="1"/>
</dbReference>
<dbReference type="OrthoDB" id="3787288at2"/>
<evidence type="ECO:0000313" key="9">
    <source>
        <dbReference type="Proteomes" id="UP000286208"/>
    </source>
</evidence>
<feature type="domain" description="PAS" evidence="6">
    <location>
        <begin position="33"/>
        <end position="78"/>
    </location>
</feature>
<dbReference type="PANTHER" id="PTHR43304:SF1">
    <property type="entry name" value="PAC DOMAIN-CONTAINING PROTEIN"/>
    <property type="match status" value="1"/>
</dbReference>
<dbReference type="EMBL" id="RKLP01000007">
    <property type="protein sequence ID" value="RVW08808.1"/>
    <property type="molecule type" value="Genomic_DNA"/>
</dbReference>
<dbReference type="PROSITE" id="PS50921">
    <property type="entry name" value="ANTAR"/>
    <property type="match status" value="1"/>
</dbReference>
<dbReference type="SMART" id="SM01012">
    <property type="entry name" value="ANTAR"/>
    <property type="match status" value="1"/>
</dbReference>
<feature type="domain" description="ANTAR" evidence="7">
    <location>
        <begin position="127"/>
        <end position="188"/>
    </location>
</feature>
<dbReference type="InterPro" id="IPR000014">
    <property type="entry name" value="PAS"/>
</dbReference>
<evidence type="ECO:0000259" key="6">
    <source>
        <dbReference type="PROSITE" id="PS50112"/>
    </source>
</evidence>
<gene>
    <name evidence="8" type="ORF">EGT67_14930</name>
</gene>
<proteinExistence type="predicted"/>
<reference evidence="8 9" key="1">
    <citation type="submission" date="2018-11" db="EMBL/GenBank/DDBJ databases">
        <title>Rhodococcus spongicola sp. nov. and Rhodococcus xishaensis sp. nov. from marine sponges.</title>
        <authorList>
            <person name="Li L."/>
            <person name="Lin H.W."/>
        </authorList>
    </citation>
    <scope>NUCLEOTIDE SEQUENCE [LARGE SCALE GENOMIC DNA]</scope>
    <source>
        <strain evidence="8 9">CCTCC AB2014297</strain>
    </source>
</reference>
<dbReference type="SUPFAM" id="SSF55785">
    <property type="entry name" value="PYP-like sensor domain (PAS domain)"/>
    <property type="match status" value="1"/>
</dbReference>
<dbReference type="Gene3D" id="3.30.450.20">
    <property type="entry name" value="PAS domain"/>
    <property type="match status" value="1"/>
</dbReference>
<name>A0A438BCW6_9NOCA</name>
<keyword evidence="3" id="KW-0597">Phosphoprotein</keyword>